<protein>
    <recommendedName>
        <fullName evidence="2">DUF6534 domain-containing protein</fullName>
    </recommendedName>
</protein>
<feature type="transmembrane region" description="Helical" evidence="1">
    <location>
        <begin position="94"/>
        <end position="118"/>
    </location>
</feature>
<feature type="transmembrane region" description="Helical" evidence="1">
    <location>
        <begin position="280"/>
        <end position="301"/>
    </location>
</feature>
<feature type="transmembrane region" description="Helical" evidence="1">
    <location>
        <begin position="313"/>
        <end position="331"/>
    </location>
</feature>
<keyword evidence="1" id="KW-1133">Transmembrane helix</keyword>
<evidence type="ECO:0000313" key="3">
    <source>
        <dbReference type="EMBL" id="KAK0471558.1"/>
    </source>
</evidence>
<feature type="transmembrane region" description="Helical" evidence="1">
    <location>
        <begin position="130"/>
        <end position="150"/>
    </location>
</feature>
<evidence type="ECO:0000313" key="4">
    <source>
        <dbReference type="Proteomes" id="UP001175227"/>
    </source>
</evidence>
<feature type="domain" description="DUF6534" evidence="2">
    <location>
        <begin position="245"/>
        <end position="333"/>
    </location>
</feature>
<proteinExistence type="predicted"/>
<feature type="transmembrane region" description="Helical" evidence="1">
    <location>
        <begin position="170"/>
        <end position="191"/>
    </location>
</feature>
<dbReference type="Pfam" id="PF20152">
    <property type="entry name" value="DUF6534"/>
    <property type="match status" value="1"/>
</dbReference>
<comment type="caution">
    <text evidence="3">The sequence shown here is derived from an EMBL/GenBank/DDBJ whole genome shotgun (WGS) entry which is preliminary data.</text>
</comment>
<dbReference type="Proteomes" id="UP001175227">
    <property type="component" value="Unassembled WGS sequence"/>
</dbReference>
<dbReference type="AlphaFoldDB" id="A0AA39NTI5"/>
<reference evidence="3" key="1">
    <citation type="submission" date="2023-06" db="EMBL/GenBank/DDBJ databases">
        <authorList>
            <consortium name="Lawrence Berkeley National Laboratory"/>
            <person name="Ahrendt S."/>
            <person name="Sahu N."/>
            <person name="Indic B."/>
            <person name="Wong-Bajracharya J."/>
            <person name="Merenyi Z."/>
            <person name="Ke H.-M."/>
            <person name="Monk M."/>
            <person name="Kocsube S."/>
            <person name="Drula E."/>
            <person name="Lipzen A."/>
            <person name="Balint B."/>
            <person name="Henrissat B."/>
            <person name="Andreopoulos B."/>
            <person name="Martin F.M."/>
            <person name="Harder C.B."/>
            <person name="Rigling D."/>
            <person name="Ford K.L."/>
            <person name="Foster G.D."/>
            <person name="Pangilinan J."/>
            <person name="Papanicolaou A."/>
            <person name="Barry K."/>
            <person name="LaButti K."/>
            <person name="Viragh M."/>
            <person name="Koriabine M."/>
            <person name="Yan M."/>
            <person name="Riley R."/>
            <person name="Champramary S."/>
            <person name="Plett K.L."/>
            <person name="Tsai I.J."/>
            <person name="Slot J."/>
            <person name="Sipos G."/>
            <person name="Plett J."/>
            <person name="Nagy L.G."/>
            <person name="Grigoriev I.V."/>
        </authorList>
    </citation>
    <scope>NUCLEOTIDE SEQUENCE</scope>
    <source>
        <strain evidence="3">ICMP 16352</strain>
    </source>
</reference>
<dbReference type="PANTHER" id="PTHR40465">
    <property type="entry name" value="CHROMOSOME 1, WHOLE GENOME SHOTGUN SEQUENCE"/>
    <property type="match status" value="1"/>
</dbReference>
<keyword evidence="1" id="KW-0812">Transmembrane</keyword>
<organism evidence="3 4">
    <name type="scientific">Armillaria novae-zelandiae</name>
    <dbReference type="NCBI Taxonomy" id="153914"/>
    <lineage>
        <taxon>Eukaryota</taxon>
        <taxon>Fungi</taxon>
        <taxon>Dikarya</taxon>
        <taxon>Basidiomycota</taxon>
        <taxon>Agaricomycotina</taxon>
        <taxon>Agaricomycetes</taxon>
        <taxon>Agaricomycetidae</taxon>
        <taxon>Agaricales</taxon>
        <taxon>Marasmiineae</taxon>
        <taxon>Physalacriaceae</taxon>
        <taxon>Armillaria</taxon>
    </lineage>
</organism>
<accession>A0AA39NTI5</accession>
<dbReference type="InterPro" id="IPR045339">
    <property type="entry name" value="DUF6534"/>
</dbReference>
<name>A0AA39NTI5_9AGAR</name>
<dbReference type="PANTHER" id="PTHR40465:SF1">
    <property type="entry name" value="DUF6534 DOMAIN-CONTAINING PROTEIN"/>
    <property type="match status" value="1"/>
</dbReference>
<gene>
    <name evidence="3" type="ORF">IW261DRAFT_834804</name>
</gene>
<evidence type="ECO:0000259" key="2">
    <source>
        <dbReference type="Pfam" id="PF20152"/>
    </source>
</evidence>
<sequence>MTAGEALKGDLPHAIGVRDRTLTEGKSKIPRRRFLRTGKEGFISAWQPHVYISLKVDEELRPDLHTMAGSNPGKFVAQQVNTDQIVVMYSLGPWLVGMCLDLFLQGILTSQFFNYYAWYGKSDTWKFTTGVGALAVMTTLKTIQAFTIVWVQDIVYFNDLNSALQMRFSVWYQIGNAIMVALIAFYVQCYFCYRLWAISTRYWVVAPILFLYVFSVGAAAGATYYTVLADPRLGHWLSVHYATVFVGDVLLAVAMAYFLLRTKKRVLPQTKSLLDALIRLTFQTAAPAVIVALLNLIFIFLPDPYVKGISSAFIQPLPKLYAISMMWTLNARRDIRITSSSLSLLGLLMTYP</sequence>
<dbReference type="EMBL" id="JAUEPR010000049">
    <property type="protein sequence ID" value="KAK0471558.1"/>
    <property type="molecule type" value="Genomic_DNA"/>
</dbReference>
<feature type="transmembrane region" description="Helical" evidence="1">
    <location>
        <begin position="239"/>
        <end position="260"/>
    </location>
</feature>
<feature type="transmembrane region" description="Helical" evidence="1">
    <location>
        <begin position="203"/>
        <end position="227"/>
    </location>
</feature>
<keyword evidence="4" id="KW-1185">Reference proteome</keyword>
<evidence type="ECO:0000256" key="1">
    <source>
        <dbReference type="SAM" id="Phobius"/>
    </source>
</evidence>
<keyword evidence="1" id="KW-0472">Membrane</keyword>